<keyword evidence="2" id="KW-1185">Reference proteome</keyword>
<dbReference type="AlphaFoldDB" id="A0A419T999"/>
<reference evidence="1 2" key="1">
    <citation type="submission" date="2016-08" db="EMBL/GenBank/DDBJ databases">
        <title>A new outlook on sporulation: Clostridium algidixylanolyticum.</title>
        <authorList>
            <person name="Poppleton D.I."/>
            <person name="Gribaldo S."/>
        </authorList>
    </citation>
    <scope>NUCLEOTIDE SEQUENCE [LARGE SCALE GENOMIC DNA]</scope>
    <source>
        <strain evidence="1 2">SPL73</strain>
    </source>
</reference>
<dbReference type="OrthoDB" id="1917787at2"/>
<dbReference type="EMBL" id="MCIA01000003">
    <property type="protein sequence ID" value="RKD34037.1"/>
    <property type="molecule type" value="Genomic_DNA"/>
</dbReference>
<proteinExistence type="predicted"/>
<comment type="caution">
    <text evidence="1">The sequence shown here is derived from an EMBL/GenBank/DDBJ whole genome shotgun (WGS) entry which is preliminary data.</text>
</comment>
<evidence type="ECO:0000313" key="2">
    <source>
        <dbReference type="Proteomes" id="UP000284277"/>
    </source>
</evidence>
<evidence type="ECO:0000313" key="1">
    <source>
        <dbReference type="EMBL" id="RKD34037.1"/>
    </source>
</evidence>
<organism evidence="1 2">
    <name type="scientific">Lacrimispora algidixylanolytica</name>
    <dbReference type="NCBI Taxonomy" id="94868"/>
    <lineage>
        <taxon>Bacteria</taxon>
        <taxon>Bacillati</taxon>
        <taxon>Bacillota</taxon>
        <taxon>Clostridia</taxon>
        <taxon>Lachnospirales</taxon>
        <taxon>Lachnospiraceae</taxon>
        <taxon>Lacrimispora</taxon>
    </lineage>
</organism>
<dbReference type="Proteomes" id="UP000284277">
    <property type="component" value="Unassembled WGS sequence"/>
</dbReference>
<sequence>MLQPGRYEFDWWVATQSSRSVNGVGFALVSSQGDILVGNSSIKTGEVVGIGIIVVTEAPVTVELRNNSTESVYYPTIVPVKSSLVVIGGEGAGETGPTGATAPIHLCK</sequence>
<name>A0A419T999_9FIRM</name>
<protein>
    <submittedName>
        <fullName evidence="1">Uncharacterized protein</fullName>
    </submittedName>
</protein>
<accession>A0A419T999</accession>
<dbReference type="RefSeq" id="WP_120195467.1">
    <property type="nucleotide sequence ID" value="NZ_MCIA01000003.1"/>
</dbReference>
<gene>
    <name evidence="1" type="ORF">BET01_12835</name>
</gene>